<dbReference type="PANTHER" id="PTHR43434">
    <property type="entry name" value="PHOSPHOGLYCOLATE PHOSPHATASE"/>
    <property type="match status" value="1"/>
</dbReference>
<name>A0ABY3XK80_9GAMM</name>
<dbReference type="InterPro" id="IPR041492">
    <property type="entry name" value="HAD_2"/>
</dbReference>
<dbReference type="PANTHER" id="PTHR43434:SF20">
    <property type="entry name" value="5'-NUCLEOTIDASE"/>
    <property type="match status" value="1"/>
</dbReference>
<dbReference type="Proteomes" id="UP000829194">
    <property type="component" value="Chromosome"/>
</dbReference>
<reference evidence="1 2" key="1">
    <citation type="submission" date="2022-03" db="EMBL/GenBank/DDBJ databases">
        <title>Complete genome sequence of Lysobacter capsici VKM B-2533 and Lysobacter gummosus 10.1.1, promising sources of lytic agents.</title>
        <authorList>
            <person name="Tarlachkov S.V."/>
            <person name="Kudryakova I.V."/>
            <person name="Afoshin A.S."/>
            <person name="Leontyevskaya E.A."/>
            <person name="Leontyevskaya N.V."/>
        </authorList>
    </citation>
    <scope>NUCLEOTIDE SEQUENCE [LARGE SCALE GENOMIC DNA]</scope>
    <source>
        <strain evidence="1 2">10.1.1</strain>
    </source>
</reference>
<dbReference type="SFLD" id="SFLDG01129">
    <property type="entry name" value="C1.5:_HAD__Beta-PGM__Phosphata"/>
    <property type="match status" value="1"/>
</dbReference>
<dbReference type="SUPFAM" id="SSF56784">
    <property type="entry name" value="HAD-like"/>
    <property type="match status" value="1"/>
</dbReference>
<dbReference type="InterPro" id="IPR050155">
    <property type="entry name" value="HAD-like_hydrolase_sf"/>
</dbReference>
<keyword evidence="2" id="KW-1185">Reference proteome</keyword>
<dbReference type="InterPro" id="IPR023214">
    <property type="entry name" value="HAD_sf"/>
</dbReference>
<dbReference type="SFLD" id="SFLDS00003">
    <property type="entry name" value="Haloacid_Dehalogenase"/>
    <property type="match status" value="1"/>
</dbReference>
<proteinExistence type="predicted"/>
<accession>A0ABY3XK80</accession>
<dbReference type="EMBL" id="CP093547">
    <property type="protein sequence ID" value="UNP32043.1"/>
    <property type="molecule type" value="Genomic_DNA"/>
</dbReference>
<dbReference type="InterPro" id="IPR023198">
    <property type="entry name" value="PGP-like_dom2"/>
</dbReference>
<protein>
    <submittedName>
        <fullName evidence="1">HAD hydrolase-like protein</fullName>
    </submittedName>
</protein>
<evidence type="ECO:0000313" key="2">
    <source>
        <dbReference type="Proteomes" id="UP000829194"/>
    </source>
</evidence>
<dbReference type="RefSeq" id="WP_057945272.1">
    <property type="nucleotide sequence ID" value="NZ_CP011131.1"/>
</dbReference>
<dbReference type="Pfam" id="PF13419">
    <property type="entry name" value="HAD_2"/>
    <property type="match status" value="1"/>
</dbReference>
<dbReference type="InterPro" id="IPR036412">
    <property type="entry name" value="HAD-like_sf"/>
</dbReference>
<organism evidence="1 2">
    <name type="scientific">Lysobacter gummosus</name>
    <dbReference type="NCBI Taxonomy" id="262324"/>
    <lineage>
        <taxon>Bacteria</taxon>
        <taxon>Pseudomonadati</taxon>
        <taxon>Pseudomonadota</taxon>
        <taxon>Gammaproteobacteria</taxon>
        <taxon>Lysobacterales</taxon>
        <taxon>Lysobacteraceae</taxon>
        <taxon>Lysobacter</taxon>
    </lineage>
</organism>
<dbReference type="Gene3D" id="3.40.50.1000">
    <property type="entry name" value="HAD superfamily/HAD-like"/>
    <property type="match status" value="1"/>
</dbReference>
<gene>
    <name evidence="1" type="ORF">MOV92_04710</name>
</gene>
<evidence type="ECO:0000313" key="1">
    <source>
        <dbReference type="EMBL" id="UNP32043.1"/>
    </source>
</evidence>
<dbReference type="Gene3D" id="1.10.150.240">
    <property type="entry name" value="Putative phosphatase, domain 2"/>
    <property type="match status" value="1"/>
</dbReference>
<sequence length="221" mass="24169">MSEASIQAGKPTLFFDLDGTLIDSSVGITRSISYALEQLQHPVPSEQVLRSWIGPALRTSFLPLLVDEQRVEQAVALYLERYSREGWTEHQVYDGVGDMLDAARAAGYRMAVVTAKNENNARKILAHLPFGGYFEDVIGSTMDGRLTHKVDLIAEALRRFGLQAAQCLMIGDRRMDIEGALQHGMGNIGVLWGFGSEQELREAGAQRLAAAPTQLPGLLAA</sequence>